<reference evidence="3" key="1">
    <citation type="journal article" date="2019" name="IScience">
        <title>Narwhal Genome Reveals Long-Term Low Genetic Diversity despite Current Large Abundance Size.</title>
        <authorList>
            <person name="Westbury M.V."/>
            <person name="Petersen B."/>
            <person name="Garde E."/>
            <person name="Heide-Jorgensen M.P."/>
            <person name="Lorenzen E.D."/>
        </authorList>
    </citation>
    <scope>NUCLEOTIDE SEQUENCE [LARGE SCALE GENOMIC DNA]</scope>
</reference>
<gene>
    <name evidence="2" type="ORF">EI555_013992</name>
</gene>
<evidence type="ECO:0000313" key="3">
    <source>
        <dbReference type="Proteomes" id="UP000308365"/>
    </source>
</evidence>
<accession>A0A4U1EF76</accession>
<feature type="region of interest" description="Disordered" evidence="1">
    <location>
        <begin position="9"/>
        <end position="28"/>
    </location>
</feature>
<name>A0A4U1EF76_MONMO</name>
<protein>
    <submittedName>
        <fullName evidence="2">Uncharacterized protein</fullName>
    </submittedName>
</protein>
<dbReference type="Proteomes" id="UP000308365">
    <property type="component" value="Unassembled WGS sequence"/>
</dbReference>
<evidence type="ECO:0000313" key="2">
    <source>
        <dbReference type="EMBL" id="TKC34357.1"/>
    </source>
</evidence>
<sequence>MQEQFLAQVGSWMTDPNPTGERGKDTTHIRTNRLAWGKSTGGPEPSALLPERCQKAASKRGVYKLSQRPAVGLKISDPRAEEKYSMAASQIYWHIVVNNVQVVTNLNGLITFQQRKKEESLQKAMMKASGPDESFQAIPNMVPSLNIFACIMGYFAGKLSYKSKYDSNMRGHLSFVTTPAADNIEKEMLPHYEPTPFSASMNESTPTGITDHIAQVKVNKYGDTWDETALENAEVQGCDESGHCGWEDTLEIGPLNPDVCLQCDPTETN</sequence>
<organism evidence="2 3">
    <name type="scientific">Monodon monoceros</name>
    <name type="common">Narwhal</name>
    <name type="synonym">Ceratodon monodon</name>
    <dbReference type="NCBI Taxonomy" id="40151"/>
    <lineage>
        <taxon>Eukaryota</taxon>
        <taxon>Metazoa</taxon>
        <taxon>Chordata</taxon>
        <taxon>Craniata</taxon>
        <taxon>Vertebrata</taxon>
        <taxon>Euteleostomi</taxon>
        <taxon>Mammalia</taxon>
        <taxon>Eutheria</taxon>
        <taxon>Laurasiatheria</taxon>
        <taxon>Artiodactyla</taxon>
        <taxon>Whippomorpha</taxon>
        <taxon>Cetacea</taxon>
        <taxon>Odontoceti</taxon>
        <taxon>Monodontidae</taxon>
        <taxon>Monodon</taxon>
    </lineage>
</organism>
<evidence type="ECO:0000256" key="1">
    <source>
        <dbReference type="SAM" id="MobiDB-lite"/>
    </source>
</evidence>
<proteinExistence type="predicted"/>
<comment type="caution">
    <text evidence="2">The sequence shown here is derived from an EMBL/GenBank/DDBJ whole genome shotgun (WGS) entry which is preliminary data.</text>
</comment>
<dbReference type="EMBL" id="RWIC01001921">
    <property type="protein sequence ID" value="TKC34357.1"/>
    <property type="molecule type" value="Genomic_DNA"/>
</dbReference>
<dbReference type="AlphaFoldDB" id="A0A4U1EF76"/>